<name>A0A2I0AYI8_9ASPA</name>
<dbReference type="EMBL" id="KZ451935">
    <property type="protein sequence ID" value="PKA60613.1"/>
    <property type="molecule type" value="Genomic_DNA"/>
</dbReference>
<dbReference type="GO" id="GO:0003700">
    <property type="term" value="F:DNA-binding transcription factor activity"/>
    <property type="evidence" value="ECO:0007669"/>
    <property type="project" value="TreeGrafter"/>
</dbReference>
<dbReference type="AlphaFoldDB" id="A0A2I0AYI8"/>
<dbReference type="PANTHER" id="PTHR31319">
    <property type="entry name" value="ZINC FINGER PROTEIN CONSTANS-LIKE 4"/>
    <property type="match status" value="1"/>
</dbReference>
<reference evidence="1 2" key="1">
    <citation type="journal article" date="2017" name="Nature">
        <title>The Apostasia genome and the evolution of orchids.</title>
        <authorList>
            <person name="Zhang G.Q."/>
            <person name="Liu K.W."/>
            <person name="Li Z."/>
            <person name="Lohaus R."/>
            <person name="Hsiao Y.Y."/>
            <person name="Niu S.C."/>
            <person name="Wang J.Y."/>
            <person name="Lin Y.C."/>
            <person name="Xu Q."/>
            <person name="Chen L.J."/>
            <person name="Yoshida K."/>
            <person name="Fujiwara S."/>
            <person name="Wang Z.W."/>
            <person name="Zhang Y.Q."/>
            <person name="Mitsuda N."/>
            <person name="Wang M."/>
            <person name="Liu G.H."/>
            <person name="Pecoraro L."/>
            <person name="Huang H.X."/>
            <person name="Xiao X.J."/>
            <person name="Lin M."/>
            <person name="Wu X.Y."/>
            <person name="Wu W.L."/>
            <person name="Chen Y.Y."/>
            <person name="Chang S.B."/>
            <person name="Sakamoto S."/>
            <person name="Ohme-Takagi M."/>
            <person name="Yagi M."/>
            <person name="Zeng S.J."/>
            <person name="Shen C.Y."/>
            <person name="Yeh C.M."/>
            <person name="Luo Y.B."/>
            <person name="Tsai W.C."/>
            <person name="Van de Peer Y."/>
            <person name="Liu Z.J."/>
        </authorList>
    </citation>
    <scope>NUCLEOTIDE SEQUENCE [LARGE SCALE GENOMIC DNA]</scope>
    <source>
        <strain evidence="2">cv. Shenzhen</strain>
        <tissue evidence="1">Stem</tissue>
    </source>
</reference>
<dbReference type="Proteomes" id="UP000236161">
    <property type="component" value="Unassembled WGS sequence"/>
</dbReference>
<dbReference type="GO" id="GO:0009909">
    <property type="term" value="P:regulation of flower development"/>
    <property type="evidence" value="ECO:0007669"/>
    <property type="project" value="InterPro"/>
</dbReference>
<dbReference type="GO" id="GO:0005634">
    <property type="term" value="C:nucleus"/>
    <property type="evidence" value="ECO:0007669"/>
    <property type="project" value="TreeGrafter"/>
</dbReference>
<dbReference type="STRING" id="1088818.A0A2I0AYI8"/>
<dbReference type="InterPro" id="IPR045281">
    <property type="entry name" value="CONSTANS-like"/>
</dbReference>
<evidence type="ECO:0000313" key="2">
    <source>
        <dbReference type="Proteomes" id="UP000236161"/>
    </source>
</evidence>
<evidence type="ECO:0000313" key="1">
    <source>
        <dbReference type="EMBL" id="PKA60613.1"/>
    </source>
</evidence>
<protein>
    <recommendedName>
        <fullName evidence="3">CCT domain-containing protein</fullName>
    </recommendedName>
</protein>
<gene>
    <name evidence="1" type="ORF">AXF42_Ash006245</name>
</gene>
<dbReference type="PANTHER" id="PTHR31319:SF114">
    <property type="entry name" value="OS12G0262400 PROTEIN"/>
    <property type="match status" value="1"/>
</dbReference>
<evidence type="ECO:0008006" key="3">
    <source>
        <dbReference type="Google" id="ProtNLM"/>
    </source>
</evidence>
<keyword evidence="2" id="KW-1185">Reference proteome</keyword>
<proteinExistence type="predicted"/>
<sequence>MGFSGGRYITDSYSPEYSTARRSTALPRADFPPQSLLKSVYDCEHGLMYGGPAAGMGHPPCAVSGDVAAAAAIAEMEYNNDHGFESAMPHRFDSNDLQILGYRGQQQERVNSAVGLCSRITPEERKEKIHRKTLADSRPRVRGRFAKNEEFGETERRLNTSNHGYDDEEQEVVVKEDDQLGPTNIPANIIEVNPFKYYYTLDTWI</sequence>
<accession>A0A2I0AYI8</accession>
<organism evidence="1 2">
    <name type="scientific">Apostasia shenzhenica</name>
    <dbReference type="NCBI Taxonomy" id="1088818"/>
    <lineage>
        <taxon>Eukaryota</taxon>
        <taxon>Viridiplantae</taxon>
        <taxon>Streptophyta</taxon>
        <taxon>Embryophyta</taxon>
        <taxon>Tracheophyta</taxon>
        <taxon>Spermatophyta</taxon>
        <taxon>Magnoliopsida</taxon>
        <taxon>Liliopsida</taxon>
        <taxon>Asparagales</taxon>
        <taxon>Orchidaceae</taxon>
        <taxon>Apostasioideae</taxon>
        <taxon>Apostasia</taxon>
    </lineage>
</organism>
<dbReference type="OrthoDB" id="807813at2759"/>